<dbReference type="RefSeq" id="WP_208351746.1">
    <property type="nucleotide sequence ID" value="NZ_JAALHA020000005.1"/>
</dbReference>
<keyword evidence="2" id="KW-0408">Iron</keyword>
<reference evidence="6" key="1">
    <citation type="journal article" date="2021" name="Science">
        <title>Hunting the eagle killer: A cyanobacterial neurotoxin causes vacuolar myelinopathy.</title>
        <authorList>
            <person name="Breinlinger S."/>
            <person name="Phillips T.J."/>
            <person name="Haram B.N."/>
            <person name="Mares J."/>
            <person name="Martinez Yerena J.A."/>
            <person name="Hrouzek P."/>
            <person name="Sobotka R."/>
            <person name="Henderson W.M."/>
            <person name="Schmieder P."/>
            <person name="Williams S.M."/>
            <person name="Lauderdale J.D."/>
            <person name="Wilde H.D."/>
            <person name="Gerrin W."/>
            <person name="Kust A."/>
            <person name="Washington J.W."/>
            <person name="Wagner C."/>
            <person name="Geier B."/>
            <person name="Liebeke M."/>
            <person name="Enke H."/>
            <person name="Niedermeyer T.H.J."/>
            <person name="Wilde S.B."/>
        </authorList>
    </citation>
    <scope>NUCLEOTIDE SEQUENCE [LARGE SCALE GENOMIC DNA]</scope>
    <source>
        <strain evidence="6">Thurmond2011</strain>
    </source>
</reference>
<keyword evidence="1" id="KW-0479">Metal-binding</keyword>
<dbReference type="InterPro" id="IPR003033">
    <property type="entry name" value="SCP2_sterol-bd_dom"/>
</dbReference>
<evidence type="ECO:0000259" key="4">
    <source>
        <dbReference type="PROSITE" id="PS51379"/>
    </source>
</evidence>
<dbReference type="Pfam" id="PF02036">
    <property type="entry name" value="SCP2"/>
    <property type="match status" value="1"/>
</dbReference>
<dbReference type="PROSITE" id="PS00198">
    <property type="entry name" value="4FE4S_FER_1"/>
    <property type="match status" value="1"/>
</dbReference>
<feature type="domain" description="4Fe-4S ferredoxin-type" evidence="4">
    <location>
        <begin position="183"/>
        <end position="212"/>
    </location>
</feature>
<dbReference type="GO" id="GO:0051536">
    <property type="term" value="F:iron-sulfur cluster binding"/>
    <property type="evidence" value="ECO:0007669"/>
    <property type="project" value="UniProtKB-KW"/>
</dbReference>
<sequence>MPKFDNHPTVKRFRERNETPKNSSVVDANWLRNLCIEVGADDVGFVEIDRSEIADQRQEILTAFPPTKTLLSFVCRMNRDNVRSPARSVANTEFHSAGNEVNHIGREIVATLEQQGIRALNPAMGFPMEMDRFPGKIWVVSHKPIAVAAGLGHMGIHRNVIHPKFGNFILLGTILIDAEVTEYHKPIDYNPCLECKLCVTACPVGAIGTDGHFNFSACYTHNYREFMGGFTDWVEDVASSKNAHDYRQKMNSGESASMWQSLSYGANYKAAYCMAVCPAGEDVIAPFLQNRKGFIQEIVQPLKDKQETIYVVPGSDAEAHVKQRFPHKKVKQIANGLHPTSIKGFLRGLPLTFQRNQSSGLDAIYHFTFTGDEESIATVTISNQTVQVQDGHVGTANIHLIADSRTWLRFLAKEENIVWALLRRKIQIKGRLRLLQAFGKCFPL</sequence>
<name>A0AAP5I657_9CYAN</name>
<keyword evidence="3" id="KW-0411">Iron-sulfur</keyword>
<dbReference type="AlphaFoldDB" id="A0AAP5I657"/>
<dbReference type="Proteomes" id="UP000667802">
    <property type="component" value="Unassembled WGS sequence"/>
</dbReference>
<accession>A0AAP5I657</accession>
<dbReference type="Gene3D" id="3.30.70.3270">
    <property type="match status" value="1"/>
</dbReference>
<gene>
    <name evidence="5" type="ORF">G7B40_012775</name>
</gene>
<dbReference type="SUPFAM" id="SSF55718">
    <property type="entry name" value="SCP-like"/>
    <property type="match status" value="1"/>
</dbReference>
<dbReference type="PANTHER" id="PTHR42827">
    <property type="entry name" value="IRON-SULFUR CLUSTER-BINDING PROTEIN-RELATED"/>
    <property type="match status" value="1"/>
</dbReference>
<dbReference type="InterPro" id="IPR017900">
    <property type="entry name" value="4Fe4S_Fe_S_CS"/>
</dbReference>
<dbReference type="Pfam" id="PF00037">
    <property type="entry name" value="Fer4"/>
    <property type="match status" value="1"/>
</dbReference>
<dbReference type="PROSITE" id="PS51379">
    <property type="entry name" value="4FE4S_FER_2"/>
    <property type="match status" value="1"/>
</dbReference>
<dbReference type="InterPro" id="IPR017896">
    <property type="entry name" value="4Fe4S_Fe-S-bd"/>
</dbReference>
<dbReference type="GO" id="GO:0046872">
    <property type="term" value="F:metal ion binding"/>
    <property type="evidence" value="ECO:0007669"/>
    <property type="project" value="UniProtKB-KW"/>
</dbReference>
<evidence type="ECO:0000313" key="5">
    <source>
        <dbReference type="EMBL" id="MDR9895435.1"/>
    </source>
</evidence>
<evidence type="ECO:0000256" key="2">
    <source>
        <dbReference type="ARBA" id="ARBA00023004"/>
    </source>
</evidence>
<dbReference type="PANTHER" id="PTHR42827:SF1">
    <property type="entry name" value="IRON-SULFUR CLUSTER-BINDING PROTEIN"/>
    <property type="match status" value="1"/>
</dbReference>
<dbReference type="InterPro" id="IPR036527">
    <property type="entry name" value="SCP2_sterol-bd_dom_sf"/>
</dbReference>
<dbReference type="Gene3D" id="3.30.1050.10">
    <property type="entry name" value="SCP2 sterol-binding domain"/>
    <property type="match status" value="1"/>
</dbReference>
<evidence type="ECO:0000256" key="3">
    <source>
        <dbReference type="ARBA" id="ARBA00023014"/>
    </source>
</evidence>
<dbReference type="SUPFAM" id="SSF46548">
    <property type="entry name" value="alpha-helical ferredoxin"/>
    <property type="match status" value="1"/>
</dbReference>
<proteinExistence type="predicted"/>
<comment type="caution">
    <text evidence="5">The sequence shown here is derived from an EMBL/GenBank/DDBJ whole genome shotgun (WGS) entry which is preliminary data.</text>
</comment>
<dbReference type="EMBL" id="JAALHA020000005">
    <property type="protein sequence ID" value="MDR9895435.1"/>
    <property type="molecule type" value="Genomic_DNA"/>
</dbReference>
<evidence type="ECO:0000313" key="6">
    <source>
        <dbReference type="Proteomes" id="UP000667802"/>
    </source>
</evidence>
<keyword evidence="6" id="KW-1185">Reference proteome</keyword>
<organism evidence="5 6">
    <name type="scientific">Aetokthonos hydrillicola Thurmond2011</name>
    <dbReference type="NCBI Taxonomy" id="2712845"/>
    <lineage>
        <taxon>Bacteria</taxon>
        <taxon>Bacillati</taxon>
        <taxon>Cyanobacteriota</taxon>
        <taxon>Cyanophyceae</taxon>
        <taxon>Nostocales</taxon>
        <taxon>Hapalosiphonaceae</taxon>
        <taxon>Aetokthonos</taxon>
    </lineage>
</organism>
<evidence type="ECO:0000256" key="1">
    <source>
        <dbReference type="ARBA" id="ARBA00022723"/>
    </source>
</evidence>
<protein>
    <submittedName>
        <fullName evidence="5">SCP2 sterol-binding domain-containing protein</fullName>
    </submittedName>
</protein>